<dbReference type="KEGG" id="ttq:NIES37_26140"/>
<name>A0A1Z4MYV4_9CYAN</name>
<organism evidence="1 2">
    <name type="scientific">Tolypothrix tenuis PCC 7101</name>
    <dbReference type="NCBI Taxonomy" id="231146"/>
    <lineage>
        <taxon>Bacteria</taxon>
        <taxon>Bacillati</taxon>
        <taxon>Cyanobacteriota</taxon>
        <taxon>Cyanophyceae</taxon>
        <taxon>Nostocales</taxon>
        <taxon>Tolypothrichaceae</taxon>
        <taxon>Tolypothrix</taxon>
    </lineage>
</organism>
<protein>
    <submittedName>
        <fullName evidence="1">Uncharacterized protein</fullName>
    </submittedName>
</protein>
<accession>A0A1Z4MYV4</accession>
<proteinExistence type="predicted"/>
<evidence type="ECO:0000313" key="2">
    <source>
        <dbReference type="Proteomes" id="UP000218785"/>
    </source>
</evidence>
<dbReference type="Proteomes" id="UP000218785">
    <property type="component" value="Chromosome"/>
</dbReference>
<sequence length="56" mass="6539">MPCPYNLSHSFLKLVLPWSCGGTQQHLSMPYTLFPMPKNSIPLWMEFFNLLILELL</sequence>
<reference evidence="1 2" key="1">
    <citation type="submission" date="2017-06" db="EMBL/GenBank/DDBJ databases">
        <title>Genome sequencing of cyanobaciteial culture collection at National Institute for Environmental Studies (NIES).</title>
        <authorList>
            <person name="Hirose Y."/>
            <person name="Shimura Y."/>
            <person name="Fujisawa T."/>
            <person name="Nakamura Y."/>
            <person name="Kawachi M."/>
        </authorList>
    </citation>
    <scope>NUCLEOTIDE SEQUENCE [LARGE SCALE GENOMIC DNA]</scope>
    <source>
        <strain evidence="1 2">NIES-37</strain>
    </source>
</reference>
<dbReference type="AlphaFoldDB" id="A0A1Z4MYV4"/>
<evidence type="ECO:0000313" key="1">
    <source>
        <dbReference type="EMBL" id="BAY98662.1"/>
    </source>
</evidence>
<dbReference type="EMBL" id="AP018248">
    <property type="protein sequence ID" value="BAY98662.1"/>
    <property type="molecule type" value="Genomic_DNA"/>
</dbReference>
<keyword evidence="2" id="KW-1185">Reference proteome</keyword>
<gene>
    <name evidence="1" type="ORF">NIES37_26140</name>
</gene>